<keyword evidence="8 14" id="KW-0256">Endoplasmic reticulum</keyword>
<dbReference type="EC" id="2.4.1.258" evidence="3 14"/>
<proteinExistence type="inferred from homology"/>
<dbReference type="InParanoid" id="A0A448YNV7"/>
<comment type="subcellular location">
    <subcellularLocation>
        <location evidence="1 14">Endoplasmic reticulum membrane</location>
        <topology evidence="1 14">Multi-pass membrane protein</topology>
    </subcellularLocation>
</comment>
<dbReference type="UniPathway" id="UPA00378"/>
<feature type="transmembrane region" description="Helical" evidence="14">
    <location>
        <begin position="218"/>
        <end position="243"/>
    </location>
</feature>
<evidence type="ECO:0000256" key="5">
    <source>
        <dbReference type="ARBA" id="ARBA00022676"/>
    </source>
</evidence>
<feature type="transmembrane region" description="Helical" evidence="14">
    <location>
        <begin position="263"/>
        <end position="282"/>
    </location>
</feature>
<feature type="transmembrane region" description="Helical" evidence="14">
    <location>
        <begin position="182"/>
        <end position="206"/>
    </location>
</feature>
<dbReference type="FunCoup" id="A0A448YNV7">
    <property type="interactions" value="660"/>
</dbReference>
<evidence type="ECO:0000256" key="13">
    <source>
        <dbReference type="ARBA" id="ARBA00093457"/>
    </source>
</evidence>
<feature type="transmembrane region" description="Helical" evidence="14">
    <location>
        <begin position="326"/>
        <end position="345"/>
    </location>
</feature>
<gene>
    <name evidence="15" type="ORF">BRENAR_LOCUS3355</name>
</gene>
<protein>
    <recommendedName>
        <fullName evidence="4 14">Dol-P-Man:Man(5)GlcNAc(2)-PP-Dol alpha-1,3-mannosyltransferase</fullName>
        <ecNumber evidence="3 14">2.4.1.258</ecNumber>
    </recommendedName>
    <alternativeName>
        <fullName evidence="14">Dol-P-Man-dependent alpha(1-3)-mannosyltransferase</fullName>
    </alternativeName>
</protein>
<comment type="catalytic activity">
    <reaction evidence="12 14">
        <text>an alpha-D-Man-(1-&gt;2)-alpha-D-Man-(1-&gt;2)-alpha-D-Man-(1-&gt;3)-[alpha-D-Man-(1-&gt;6)]-beta-D-Man-(1-&gt;4)-beta-D-GlcNAc-(1-&gt;4)-alpha-D-GlcNAc-diphospho-di-trans,poly-cis-dolichol + a di-trans,poly-cis-dolichyl beta-D-mannosyl phosphate = an alpha-D-Man-(1-&gt;2)-alpha-D-Man-(1-&gt;2)-alpha-D-Man-(1-&gt;3)-[alpha-D-Man-(1-&gt;3)-alpha-D-Man-(1-&gt;6)]-beta-D-Man-(1-&gt;4)-beta-D-GlcNAc-(1-&gt;4)-alpha-D-GlcNAc-diphospho-di-trans,poly-cis-dolichol + a di-trans,poly-cis-dolichyl phosphate + H(+)</text>
        <dbReference type="Rhea" id="RHEA:29527"/>
        <dbReference type="Rhea" id="RHEA-COMP:19498"/>
        <dbReference type="Rhea" id="RHEA-COMP:19501"/>
        <dbReference type="Rhea" id="RHEA-COMP:19516"/>
        <dbReference type="Rhea" id="RHEA-COMP:19517"/>
        <dbReference type="ChEBI" id="CHEBI:15378"/>
        <dbReference type="ChEBI" id="CHEBI:57683"/>
        <dbReference type="ChEBI" id="CHEBI:58211"/>
        <dbReference type="ChEBI" id="CHEBI:132515"/>
        <dbReference type="ChEBI" id="CHEBI:132516"/>
        <dbReference type="EC" id="2.4.1.258"/>
    </reaction>
    <physiologicalReaction direction="left-to-right" evidence="12 14">
        <dbReference type="Rhea" id="RHEA:29528"/>
    </physiologicalReaction>
</comment>
<evidence type="ECO:0000256" key="10">
    <source>
        <dbReference type="ARBA" id="ARBA00023136"/>
    </source>
</evidence>
<keyword evidence="6 14" id="KW-0808">Transferase</keyword>
<feature type="transmembrane region" description="Helical" evidence="14">
    <location>
        <begin position="143"/>
        <end position="162"/>
    </location>
</feature>
<sequence>MSEPIADSNEVHPKKLGEEILEPNDTAGSGLVHPFTWSEFASDTIWSIKSLFNNPDFSGLVVFPLWIAESIINETIILKVPYTEIDYSTYMQQIDQIEKGQLDYSKVVGDTGPIVYPGGYVWIYSWMKFITDGTDDLRAGQEVFRFLYLGTLLLIFVCYFLTNSQIKPYSFYLLLLSKRLHSIYVLRLFNDCFATFFSVATILTLQVAAKVKKPGERVAFFLCLFAADLLAVAISIKMNALLYLPGFLLITYFLCDENLVKTLLVSFFGLVIEIGMNSKFLFTQDSEIRNQFIANAFNFDHQFLYEWTVNWKFLPEEIFSAKSFQYLLLSGHVAFLLLFLFRRWIDQKSITGKSVSLFLQDAILRPHRNTINPGNIIFSRANSANFVMWVMTLSNLIGVLFSRSLHYQFLCWYFFSLPYLLHTTGLPAIVTIGLFAAHEWCWDTFPATAQTSFTLVVVLTIIVVANYFSNPLQKKEVSKKSE</sequence>
<feature type="transmembrane region" description="Helical" evidence="14">
    <location>
        <begin position="449"/>
        <end position="469"/>
    </location>
</feature>
<keyword evidence="16" id="KW-1185">Reference proteome</keyword>
<evidence type="ECO:0000256" key="14">
    <source>
        <dbReference type="RuleBase" id="RU364047"/>
    </source>
</evidence>
<dbReference type="OrthoDB" id="20028at2759"/>
<dbReference type="Proteomes" id="UP000290900">
    <property type="component" value="Unassembled WGS sequence"/>
</dbReference>
<comment type="function">
    <text evidence="11 14">Dol-P-Man:Man(5)GlcNAc(2)-PP-Dol alpha-1,3-mannosyltransferase that operates in the biosynthetic pathway of dolichol-linked oligosaccharides, the glycan precursors employed in protein asparagine (N)-glycosylation. The assembly of dolichol-linked oligosaccharides begins on the cytosolic side of the endoplasmic reticulum membrane and finishes in its lumen. The sequential addition of sugars to dolichol pyrophosphate produces dolichol-linked oligosaccharides containing fourteen sugars, including two GlcNAcs, nine mannoses and three glucoses. Once assembled, the oligosaccharide is transferred from the lipid to nascent proteins by oligosaccharyltransferases. In the lumen of the endoplasmic reticulum, adds the first dolichyl beta-D-mannosyl phosphate derived mannose in an alpha-1,3 linkage to Man(5)GlcNAc(2)-PP-dolichol to produce Man(6)GlcNAc(2)-PP-dolichol.</text>
</comment>
<feature type="transmembrane region" description="Helical" evidence="14">
    <location>
        <begin position="412"/>
        <end position="437"/>
    </location>
</feature>
<dbReference type="PANTHER" id="PTHR12646">
    <property type="entry name" value="NOT56 - RELATED"/>
    <property type="match status" value="1"/>
</dbReference>
<evidence type="ECO:0000256" key="8">
    <source>
        <dbReference type="ARBA" id="ARBA00022824"/>
    </source>
</evidence>
<accession>A0A448YNV7</accession>
<evidence type="ECO:0000256" key="7">
    <source>
        <dbReference type="ARBA" id="ARBA00022692"/>
    </source>
</evidence>
<evidence type="ECO:0000256" key="11">
    <source>
        <dbReference type="ARBA" id="ARBA00044743"/>
    </source>
</evidence>
<feature type="transmembrane region" description="Helical" evidence="14">
    <location>
        <begin position="386"/>
        <end position="405"/>
    </location>
</feature>
<evidence type="ECO:0000256" key="1">
    <source>
        <dbReference type="ARBA" id="ARBA00004477"/>
    </source>
</evidence>
<keyword evidence="5 14" id="KW-0328">Glycosyltransferase</keyword>
<name>A0A448YNV7_BRENA</name>
<dbReference type="PANTHER" id="PTHR12646:SF0">
    <property type="entry name" value="DOL-P-MAN:MAN(5)GLCNAC(2)-PP-DOL ALPHA-1,3-MANNOSYLTRANSFERASE"/>
    <property type="match status" value="1"/>
</dbReference>
<comment type="similarity">
    <text evidence="13">Belongs to the glycosyltransferase ALG3 family.</text>
</comment>
<comment type="pathway">
    <text evidence="2 14">Protein modification; protein glycosylation.</text>
</comment>
<dbReference type="EMBL" id="CAACVR010000023">
    <property type="protein sequence ID" value="VEU22624.1"/>
    <property type="molecule type" value="Genomic_DNA"/>
</dbReference>
<dbReference type="GO" id="GO:0052925">
    <property type="term" value="F:dol-P-Man:Man(5)GlcNAc(2)-PP-Dol alpha-1,3-mannosyltransferase activity"/>
    <property type="evidence" value="ECO:0007669"/>
    <property type="project" value="UniProtKB-EC"/>
</dbReference>
<dbReference type="GO" id="GO:0005789">
    <property type="term" value="C:endoplasmic reticulum membrane"/>
    <property type="evidence" value="ECO:0007669"/>
    <property type="project" value="UniProtKB-SubCell"/>
</dbReference>
<evidence type="ECO:0000256" key="2">
    <source>
        <dbReference type="ARBA" id="ARBA00004922"/>
    </source>
</evidence>
<evidence type="ECO:0000313" key="15">
    <source>
        <dbReference type="EMBL" id="VEU22624.1"/>
    </source>
</evidence>
<evidence type="ECO:0000256" key="3">
    <source>
        <dbReference type="ARBA" id="ARBA00011964"/>
    </source>
</evidence>
<keyword evidence="10 14" id="KW-0472">Membrane</keyword>
<dbReference type="AlphaFoldDB" id="A0A448YNV7"/>
<keyword evidence="7 14" id="KW-0812">Transmembrane</keyword>
<keyword evidence="9 14" id="KW-1133">Transmembrane helix</keyword>
<organism evidence="15 16">
    <name type="scientific">Brettanomyces naardenensis</name>
    <name type="common">Yeast</name>
    <dbReference type="NCBI Taxonomy" id="13370"/>
    <lineage>
        <taxon>Eukaryota</taxon>
        <taxon>Fungi</taxon>
        <taxon>Dikarya</taxon>
        <taxon>Ascomycota</taxon>
        <taxon>Saccharomycotina</taxon>
        <taxon>Pichiomycetes</taxon>
        <taxon>Pichiales</taxon>
        <taxon>Pichiaceae</taxon>
        <taxon>Brettanomyces</taxon>
    </lineage>
</organism>
<evidence type="ECO:0000256" key="12">
    <source>
        <dbReference type="ARBA" id="ARBA00049506"/>
    </source>
</evidence>
<dbReference type="InterPro" id="IPR007873">
    <property type="entry name" value="Glycosyltransferase_ALG3"/>
</dbReference>
<reference evidence="15 16" key="1">
    <citation type="submission" date="2018-12" db="EMBL/GenBank/DDBJ databases">
        <authorList>
            <person name="Tiukova I."/>
            <person name="Dainat J."/>
        </authorList>
    </citation>
    <scope>NUCLEOTIDE SEQUENCE [LARGE SCALE GENOMIC DNA]</scope>
</reference>
<evidence type="ECO:0000256" key="9">
    <source>
        <dbReference type="ARBA" id="ARBA00022989"/>
    </source>
</evidence>
<dbReference type="STRING" id="13370.A0A448YNV7"/>
<evidence type="ECO:0000256" key="4">
    <source>
        <dbReference type="ARBA" id="ARBA00015561"/>
    </source>
</evidence>
<evidence type="ECO:0000256" key="6">
    <source>
        <dbReference type="ARBA" id="ARBA00022679"/>
    </source>
</evidence>
<dbReference type="Pfam" id="PF05208">
    <property type="entry name" value="ALG3"/>
    <property type="match status" value="1"/>
</dbReference>
<evidence type="ECO:0000313" key="16">
    <source>
        <dbReference type="Proteomes" id="UP000290900"/>
    </source>
</evidence>